<comment type="caution">
    <text evidence="1">The sequence shown here is derived from an EMBL/GenBank/DDBJ whole genome shotgun (WGS) entry which is preliminary data.</text>
</comment>
<dbReference type="EMBL" id="SNSC02000008">
    <property type="protein sequence ID" value="TID22144.1"/>
    <property type="molecule type" value="Genomic_DNA"/>
</dbReference>
<dbReference type="PANTHER" id="PTHR42085">
    <property type="entry name" value="F-BOX DOMAIN-CONTAINING PROTEIN"/>
    <property type="match status" value="1"/>
</dbReference>
<dbReference type="AlphaFoldDB" id="A0A4Z1PJP6"/>
<evidence type="ECO:0000313" key="1">
    <source>
        <dbReference type="EMBL" id="TID22144.1"/>
    </source>
</evidence>
<gene>
    <name evidence="1" type="ORF">E6O75_ATG10938</name>
</gene>
<evidence type="ECO:0000313" key="2">
    <source>
        <dbReference type="Proteomes" id="UP000298493"/>
    </source>
</evidence>
<dbReference type="Proteomes" id="UP000298493">
    <property type="component" value="Unassembled WGS sequence"/>
</dbReference>
<accession>A0A4Z1PJP6</accession>
<name>A0A4Z1PJP6_9PEZI</name>
<organism evidence="1 2">
    <name type="scientific">Venturia nashicola</name>
    <dbReference type="NCBI Taxonomy" id="86259"/>
    <lineage>
        <taxon>Eukaryota</taxon>
        <taxon>Fungi</taxon>
        <taxon>Dikarya</taxon>
        <taxon>Ascomycota</taxon>
        <taxon>Pezizomycotina</taxon>
        <taxon>Dothideomycetes</taxon>
        <taxon>Pleosporomycetidae</taxon>
        <taxon>Venturiales</taxon>
        <taxon>Venturiaceae</taxon>
        <taxon>Venturia</taxon>
    </lineage>
</organism>
<dbReference type="InterPro" id="IPR038883">
    <property type="entry name" value="AN11006-like"/>
</dbReference>
<proteinExistence type="predicted"/>
<keyword evidence="2" id="KW-1185">Reference proteome</keyword>
<reference evidence="1 2" key="1">
    <citation type="submission" date="2019-04" db="EMBL/GenBank/DDBJ databases">
        <title>High contiguity whole genome sequence and gene annotation resource for two Venturia nashicola isolates.</title>
        <authorList>
            <person name="Prokchorchik M."/>
            <person name="Won K."/>
            <person name="Lee Y."/>
            <person name="Choi E.D."/>
            <person name="Segonzac C."/>
            <person name="Sohn K.H."/>
        </authorList>
    </citation>
    <scope>NUCLEOTIDE SEQUENCE [LARGE SCALE GENOMIC DNA]</scope>
    <source>
        <strain evidence="1 2">PRI2</strain>
    </source>
</reference>
<sequence>MTTLTATENWLCAVRKASPFLQLPGELRNIIYNSIFNFERLLHPCRVGEASDLDSLAVSKQIHSETSHLVYSQNTFHFTLSPYGVDNSDLYRLTQTGDDILMWNLFFYKIRYLPQRFFHYATSTLAGRTCYNIGEELSNFKHLEVLYSRVPQNYDSTALNTISTNTLSMEPIKVFVSLLKSQKDS</sequence>
<dbReference type="PANTHER" id="PTHR42085:SF1">
    <property type="entry name" value="F-BOX DOMAIN-CONTAINING PROTEIN"/>
    <property type="match status" value="1"/>
</dbReference>
<protein>
    <submittedName>
        <fullName evidence="1">Uncharacterized protein</fullName>
    </submittedName>
</protein>